<feature type="compositionally biased region" description="Low complexity" evidence="1">
    <location>
        <begin position="147"/>
        <end position="162"/>
    </location>
</feature>
<dbReference type="Proteomes" id="UP001168098">
    <property type="component" value="Unassembled WGS sequence"/>
</dbReference>
<dbReference type="PANTHER" id="PTHR33167:SF26">
    <property type="entry name" value="EXPRESSED PROTEIN"/>
    <property type="match status" value="1"/>
</dbReference>
<evidence type="ECO:0000256" key="1">
    <source>
        <dbReference type="SAM" id="MobiDB-lite"/>
    </source>
</evidence>
<evidence type="ECO:0000313" key="3">
    <source>
        <dbReference type="Proteomes" id="UP001168098"/>
    </source>
</evidence>
<dbReference type="PANTHER" id="PTHR33167">
    <property type="entry name" value="TRANSCRIPTION FACTOR, PUTATIVE (DUF863)-RELATED"/>
    <property type="match status" value="1"/>
</dbReference>
<keyword evidence="3" id="KW-1185">Reference proteome</keyword>
<feature type="region of interest" description="Disordered" evidence="1">
    <location>
        <begin position="139"/>
        <end position="205"/>
    </location>
</feature>
<proteinExistence type="predicted"/>
<evidence type="ECO:0000313" key="2">
    <source>
        <dbReference type="EMBL" id="KAJ9670517.1"/>
    </source>
</evidence>
<name>A0AA38YHH0_VITRO</name>
<organism evidence="2 3">
    <name type="scientific">Vitis rotundifolia</name>
    <name type="common">Muscadine grape</name>
    <dbReference type="NCBI Taxonomy" id="103349"/>
    <lineage>
        <taxon>Eukaryota</taxon>
        <taxon>Viridiplantae</taxon>
        <taxon>Streptophyta</taxon>
        <taxon>Embryophyta</taxon>
        <taxon>Tracheophyta</taxon>
        <taxon>Spermatophyta</taxon>
        <taxon>Magnoliopsida</taxon>
        <taxon>eudicotyledons</taxon>
        <taxon>Gunneridae</taxon>
        <taxon>Pentapetalae</taxon>
        <taxon>rosids</taxon>
        <taxon>Vitales</taxon>
        <taxon>Vitaceae</taxon>
        <taxon>Viteae</taxon>
        <taxon>Vitis</taxon>
    </lineage>
</organism>
<dbReference type="EMBL" id="JARBHA010000020">
    <property type="protein sequence ID" value="KAJ9670517.1"/>
    <property type="molecule type" value="Genomic_DNA"/>
</dbReference>
<feature type="compositionally biased region" description="Basic and acidic residues" evidence="1">
    <location>
        <begin position="174"/>
        <end position="184"/>
    </location>
</feature>
<accession>A0AA38YHH0</accession>
<feature type="compositionally biased region" description="Basic residues" evidence="1">
    <location>
        <begin position="163"/>
        <end position="173"/>
    </location>
</feature>
<gene>
    <name evidence="2" type="ORF">PVL29_026820</name>
</gene>
<protein>
    <submittedName>
        <fullName evidence="2">Uncharacterized protein</fullName>
    </submittedName>
</protein>
<sequence>MVKVSLGIGPFQRTVQGLGRVSMEKLLNPYDREYMKMAMLKHEETFKEQVYELHRLYHIQKKLMKKIEVSGSNGQSQERLNSNDISMNQINHQEKPQMKLDLEQPAEEYNAELDGDGVLEIVDESKLELTLGPVSYSRRKKAETPLTSDSGPSFSSSSTGSSHMKRTNSRTHKRIDTTKEESNGHDWGLLNVPDMKPGFQSGRKNGFHVDEQLRQERLNQPPWIFQVLSLNMT</sequence>
<comment type="caution">
    <text evidence="2">The sequence shown here is derived from an EMBL/GenBank/DDBJ whole genome shotgun (WGS) entry which is preliminary data.</text>
</comment>
<reference evidence="2 3" key="1">
    <citation type="journal article" date="2023" name="BMC Biotechnol.">
        <title>Vitis rotundifolia cv Carlos genome sequencing.</title>
        <authorList>
            <person name="Huff M."/>
            <person name="Hulse-Kemp A."/>
            <person name="Scheffler B."/>
            <person name="Youngblood R."/>
            <person name="Simpson S."/>
            <person name="Babiker E."/>
            <person name="Staton M."/>
        </authorList>
    </citation>
    <scope>NUCLEOTIDE SEQUENCE [LARGE SCALE GENOMIC DNA]</scope>
    <source>
        <tissue evidence="2">Leaf</tissue>
    </source>
</reference>
<dbReference type="AlphaFoldDB" id="A0AA38YHH0"/>